<feature type="compositionally biased region" description="Low complexity" evidence="1">
    <location>
        <begin position="352"/>
        <end position="362"/>
    </location>
</feature>
<dbReference type="GO" id="GO:0000492">
    <property type="term" value="P:box C/D snoRNP assembly"/>
    <property type="evidence" value="ECO:0007669"/>
    <property type="project" value="TreeGrafter"/>
</dbReference>
<dbReference type="PANTHER" id="PTHR13309">
    <property type="entry name" value="NUCLEAR FRAGILE X MENTAL RETARDATION PROTEIN INTERACTING PROTEIN 1"/>
    <property type="match status" value="1"/>
</dbReference>
<feature type="region of interest" description="Disordered" evidence="1">
    <location>
        <begin position="325"/>
        <end position="362"/>
    </location>
</feature>
<dbReference type="GO" id="GO:0005634">
    <property type="term" value="C:nucleus"/>
    <property type="evidence" value="ECO:0007669"/>
    <property type="project" value="TreeGrafter"/>
</dbReference>
<feature type="compositionally biased region" description="Pro residues" evidence="1">
    <location>
        <begin position="100"/>
        <end position="113"/>
    </location>
</feature>
<feature type="region of interest" description="Disordered" evidence="1">
    <location>
        <begin position="399"/>
        <end position="438"/>
    </location>
</feature>
<dbReference type="InterPro" id="IPR039136">
    <property type="entry name" value="NUFIP1-like"/>
</dbReference>
<feature type="region of interest" description="Disordered" evidence="1">
    <location>
        <begin position="269"/>
        <end position="304"/>
    </location>
</feature>
<dbReference type="PANTHER" id="PTHR13309:SF0">
    <property type="entry name" value="FMR1-INTERACTING PROTEIN NUFIP1"/>
    <property type="match status" value="1"/>
</dbReference>
<evidence type="ECO:0000259" key="2">
    <source>
        <dbReference type="Pfam" id="PF10453"/>
    </source>
</evidence>
<organism evidence="3 4">
    <name type="scientific">Prototheca wickerhamii</name>
    <dbReference type="NCBI Taxonomy" id="3111"/>
    <lineage>
        <taxon>Eukaryota</taxon>
        <taxon>Viridiplantae</taxon>
        <taxon>Chlorophyta</taxon>
        <taxon>core chlorophytes</taxon>
        <taxon>Trebouxiophyceae</taxon>
        <taxon>Chlorellales</taxon>
        <taxon>Chlorellaceae</taxon>
        <taxon>Prototheca</taxon>
    </lineage>
</organism>
<evidence type="ECO:0000313" key="4">
    <source>
        <dbReference type="Proteomes" id="UP001255856"/>
    </source>
</evidence>
<accession>A0AAD9MJB6</accession>
<name>A0AAD9MJB6_PROWI</name>
<keyword evidence="4" id="KW-1185">Reference proteome</keyword>
<feature type="compositionally biased region" description="Low complexity" evidence="1">
    <location>
        <begin position="28"/>
        <end position="43"/>
    </location>
</feature>
<reference evidence="3" key="1">
    <citation type="submission" date="2021-01" db="EMBL/GenBank/DDBJ databases">
        <authorList>
            <person name="Eckstrom K.M.E."/>
        </authorList>
    </citation>
    <scope>NUCLEOTIDE SEQUENCE</scope>
    <source>
        <strain evidence="3">UVCC 0001</strain>
    </source>
</reference>
<feature type="region of interest" description="Disordered" evidence="1">
    <location>
        <begin position="67"/>
        <end position="141"/>
    </location>
</feature>
<feature type="region of interest" description="Disordered" evidence="1">
    <location>
        <begin position="173"/>
        <end position="193"/>
    </location>
</feature>
<feature type="compositionally biased region" description="Basic and acidic residues" evidence="1">
    <location>
        <begin position="176"/>
        <end position="193"/>
    </location>
</feature>
<protein>
    <recommendedName>
        <fullName evidence="2">FMR1-interacting protein 1 conserved domain-containing protein</fullName>
    </recommendedName>
</protein>
<sequence length="438" mass="46591">MQPRFPPSVMSCMPAGMHFQPFPPSAEQASQYYAQQQQSHPAGARPPPPAPLFMMPGPPMMLVPAPVGWGPMAMPQAGGPAFKGQRPPPGPGQGGQSGRRPPPGHVAHPPPPPRRTHLPSAPPPRRPKRAREVAPSVEKLTVDPVVRAPQSAAEAEEVARWVAERRRHFPTAANLARKEEERREQGAADERRRRLQEVLATQERMGLTKQAGTAELAARLARSRGAGGGAGRAQDGRPRAAGAKVPGDRVAEAPSLAGVLPLLDAYASDDESGAGAVEAQAEGTPGGESAPAVDGASTALDTNPQEGTAARYARERAQYLQQQKEYAAGGKRGVQFAKQPSDRKRAGVRSTGPDPGRPAGPRRASLLQKLLSKDLRQDQEYLLQAIRFLVQNSFLEGDTTPDKLWFPEEASNSSQAEEDASDDGDDACCLEESAAGDV</sequence>
<feature type="region of interest" description="Disordered" evidence="1">
    <location>
        <begin position="21"/>
        <end position="52"/>
    </location>
</feature>
<feature type="domain" description="FMR1-interacting protein 1 conserved" evidence="2">
    <location>
        <begin position="155"/>
        <end position="185"/>
    </location>
</feature>
<evidence type="ECO:0000313" key="3">
    <source>
        <dbReference type="EMBL" id="KAK2076290.1"/>
    </source>
</evidence>
<feature type="region of interest" description="Disordered" evidence="1">
    <location>
        <begin position="218"/>
        <end position="249"/>
    </location>
</feature>
<dbReference type="GO" id="GO:0003723">
    <property type="term" value="F:RNA binding"/>
    <property type="evidence" value="ECO:0007669"/>
    <property type="project" value="InterPro"/>
</dbReference>
<dbReference type="Pfam" id="PF10453">
    <property type="entry name" value="NUFIP1"/>
    <property type="match status" value="1"/>
</dbReference>
<proteinExistence type="predicted"/>
<dbReference type="InterPro" id="IPR019496">
    <property type="entry name" value="NUFIP1_cons_dom"/>
</dbReference>
<evidence type="ECO:0000256" key="1">
    <source>
        <dbReference type="SAM" id="MobiDB-lite"/>
    </source>
</evidence>
<comment type="caution">
    <text evidence="3">The sequence shown here is derived from an EMBL/GenBank/DDBJ whole genome shotgun (WGS) entry which is preliminary data.</text>
</comment>
<gene>
    <name evidence="3" type="ORF">QBZ16_001222</name>
</gene>
<dbReference type="EMBL" id="JASFZW010000011">
    <property type="protein sequence ID" value="KAK2076290.1"/>
    <property type="molecule type" value="Genomic_DNA"/>
</dbReference>
<feature type="compositionally biased region" description="Acidic residues" evidence="1">
    <location>
        <begin position="416"/>
        <end position="429"/>
    </location>
</feature>
<dbReference type="AlphaFoldDB" id="A0AAD9MJB6"/>
<dbReference type="Proteomes" id="UP001255856">
    <property type="component" value="Unassembled WGS sequence"/>
</dbReference>